<evidence type="ECO:0000256" key="1">
    <source>
        <dbReference type="SAM" id="SignalP"/>
    </source>
</evidence>
<proteinExistence type="predicted"/>
<feature type="chain" id="PRO_5043775966" description="Pectinesterase inhibitor domain-containing protein" evidence="1">
    <location>
        <begin position="30"/>
        <end position="189"/>
    </location>
</feature>
<evidence type="ECO:0000259" key="2">
    <source>
        <dbReference type="SMART" id="SM00856"/>
    </source>
</evidence>
<organism evidence="3 4">
    <name type="scientific">Aristolochia fimbriata</name>
    <name type="common">White veined hardy Dutchman's pipe vine</name>
    <dbReference type="NCBI Taxonomy" id="158543"/>
    <lineage>
        <taxon>Eukaryota</taxon>
        <taxon>Viridiplantae</taxon>
        <taxon>Streptophyta</taxon>
        <taxon>Embryophyta</taxon>
        <taxon>Tracheophyta</taxon>
        <taxon>Spermatophyta</taxon>
        <taxon>Magnoliopsida</taxon>
        <taxon>Magnoliidae</taxon>
        <taxon>Piperales</taxon>
        <taxon>Aristolochiaceae</taxon>
        <taxon>Aristolochia</taxon>
    </lineage>
</organism>
<evidence type="ECO:0000313" key="4">
    <source>
        <dbReference type="Proteomes" id="UP000825729"/>
    </source>
</evidence>
<reference evidence="3 4" key="1">
    <citation type="submission" date="2021-07" db="EMBL/GenBank/DDBJ databases">
        <title>The Aristolochia fimbriata genome: insights into angiosperm evolution, floral development and chemical biosynthesis.</title>
        <authorList>
            <person name="Jiao Y."/>
        </authorList>
    </citation>
    <scope>NUCLEOTIDE SEQUENCE [LARGE SCALE GENOMIC DNA]</scope>
    <source>
        <strain evidence="3">IBCAS-2021</strain>
        <tissue evidence="3">Leaf</tissue>
    </source>
</reference>
<dbReference type="GO" id="GO:0004857">
    <property type="term" value="F:enzyme inhibitor activity"/>
    <property type="evidence" value="ECO:0007669"/>
    <property type="project" value="InterPro"/>
</dbReference>
<dbReference type="AlphaFoldDB" id="A0AAV7E1X7"/>
<keyword evidence="4" id="KW-1185">Reference proteome</keyword>
<dbReference type="NCBIfam" id="TIGR01614">
    <property type="entry name" value="PME_inhib"/>
    <property type="match status" value="1"/>
</dbReference>
<dbReference type="Pfam" id="PF04043">
    <property type="entry name" value="PMEI"/>
    <property type="match status" value="1"/>
</dbReference>
<sequence>MEIIRRRLVVLLVISLVAMLAVHVTPVAARVPQVPKMIQETCDQSMHPDFCVSVLFSDPRTREEDSLSKLTYFTVVITNEKAKQGMSFVSEVEKNTTDPLGKKLLNYCVDRYEVGPVGGTENAMEDFGEDVGDKTLVANDVSSCLGPLDECNMAFNRPPYPANKIRETNDLVAKYCFLALDLIYLFRAK</sequence>
<evidence type="ECO:0000313" key="3">
    <source>
        <dbReference type="EMBL" id="KAG9441393.1"/>
    </source>
</evidence>
<dbReference type="InterPro" id="IPR006501">
    <property type="entry name" value="Pectinesterase_inhib_dom"/>
</dbReference>
<dbReference type="SUPFAM" id="SSF101148">
    <property type="entry name" value="Plant invertase/pectin methylesterase inhibitor"/>
    <property type="match status" value="1"/>
</dbReference>
<feature type="signal peptide" evidence="1">
    <location>
        <begin position="1"/>
        <end position="29"/>
    </location>
</feature>
<protein>
    <recommendedName>
        <fullName evidence="2">Pectinesterase inhibitor domain-containing protein</fullName>
    </recommendedName>
</protein>
<dbReference type="PANTHER" id="PTHR31890">
    <property type="entry name" value="PLANT INVERTASE/PECTIN METHYLESTERASE INHIBITOR SUPERFAMILY PROTEIN"/>
    <property type="match status" value="1"/>
</dbReference>
<dbReference type="Gene3D" id="1.20.140.40">
    <property type="entry name" value="Invertase/pectin methylesterase inhibitor family protein"/>
    <property type="match status" value="1"/>
</dbReference>
<gene>
    <name evidence="3" type="ORF">H6P81_017247</name>
</gene>
<name>A0AAV7E1X7_ARIFI</name>
<feature type="domain" description="Pectinesterase inhibitor" evidence="2">
    <location>
        <begin position="33"/>
        <end position="182"/>
    </location>
</feature>
<dbReference type="EMBL" id="JAINDJ010000007">
    <property type="protein sequence ID" value="KAG9441393.1"/>
    <property type="molecule type" value="Genomic_DNA"/>
</dbReference>
<dbReference type="InterPro" id="IPR035513">
    <property type="entry name" value="Invertase/methylesterase_inhib"/>
</dbReference>
<accession>A0AAV7E1X7</accession>
<dbReference type="SMART" id="SM00856">
    <property type="entry name" value="PMEI"/>
    <property type="match status" value="1"/>
</dbReference>
<keyword evidence="1" id="KW-0732">Signal</keyword>
<comment type="caution">
    <text evidence="3">The sequence shown here is derived from an EMBL/GenBank/DDBJ whole genome shotgun (WGS) entry which is preliminary data.</text>
</comment>
<dbReference type="Proteomes" id="UP000825729">
    <property type="component" value="Unassembled WGS sequence"/>
</dbReference>
<dbReference type="PANTHER" id="PTHR31890:SF9">
    <property type="entry name" value="PLANT INVERTASE_PECTIN METHYLESTERASE INHIBITOR SUPERFAMILY PROTEIN"/>
    <property type="match status" value="1"/>
</dbReference>